<feature type="region of interest" description="Disordered" evidence="3">
    <location>
        <begin position="167"/>
        <end position="261"/>
    </location>
</feature>
<feature type="active site" description="Nucleophile" evidence="2">
    <location>
        <position position="499"/>
    </location>
</feature>
<keyword evidence="6" id="KW-1185">Reference proteome</keyword>
<feature type="domain" description="PNPLA" evidence="4">
    <location>
        <begin position="460"/>
        <end position="643"/>
    </location>
</feature>
<sequence length="778" mass="82246">MNSGARDWRALALTQTTVKVGTVPAKDGSIEVVISAPKSPSLLGATAACGAKGVPFSGGTAAAVLGEGALKKDLAEAKASAADTDALAANAAAVDTGADDAVSPTPPSLSDYTSVAKNASVDSAAAAAEPELAADTVDSDAAISVFAAHEPSASAVFWVKLARPTNPPTAHTGVTEDDPALEPVIKNDPAAKPVDGSGEPPPSIKEFPAETPAPPVDGSGERPPSIKEFPAETPAPAGITDWTTPSNPRRNNGRKGEVKYTKVSNKYDPLDDCESVSPEPTPTPFGFGFGFRSGFGFGKLCSSKLLCIVFSIVVLGLGCSAFALSPYGSELLDSVPDAAAIPVFDSSNITPKAREPIFAPSLTPCEAGFVPTCEQAKGFSLCGLANAACDKACVDEVKKTCPVTCGLSAEATSGHLDPPSDYGKRLPSAAAEAICSTCADRISADEIFEQPEATGKCHAIAFSSGDEDAAYQAGVLKGITTNPKLSPSDYAYDSVSGVSGGALNAVLLSSFEKGQEQQAAERMEEFWKAATHSQLYKNWFGGIAKGLFFEGGLYNSAPMEDFLKSQFKGVQMHRNLDIGIVDVINGDYKDFSDLNITHGDNLIDALYASMSFAGFFPPAEVLGSAYYFDGSAVWDIDIFSAINRCSDKGFKNEDIVVDVVLTSSANPKQVEAEDYQSIGMLFRYLEISSSMYPLNLKEKDIDKAFSMGVSDANKAISDGSKTTWNNLVHYYSMKKSGDARILKHTYGSFRDAKENNEFEEYDIMKDDFMRKYTYKLLQ</sequence>
<evidence type="ECO:0000256" key="2">
    <source>
        <dbReference type="PROSITE-ProRule" id="PRU01161"/>
    </source>
</evidence>
<evidence type="ECO:0000313" key="6">
    <source>
        <dbReference type="Proteomes" id="UP000013827"/>
    </source>
</evidence>
<dbReference type="InterPro" id="IPR016035">
    <property type="entry name" value="Acyl_Trfase/lysoPLipase"/>
</dbReference>
<dbReference type="AlphaFoldDB" id="A0A0D3KP69"/>
<dbReference type="RefSeq" id="XP_005789983.1">
    <property type="nucleotide sequence ID" value="XM_005789926.1"/>
</dbReference>
<organism evidence="5 6">
    <name type="scientific">Emiliania huxleyi (strain CCMP1516)</name>
    <dbReference type="NCBI Taxonomy" id="280463"/>
    <lineage>
        <taxon>Eukaryota</taxon>
        <taxon>Haptista</taxon>
        <taxon>Haptophyta</taxon>
        <taxon>Prymnesiophyceae</taxon>
        <taxon>Isochrysidales</taxon>
        <taxon>Noelaerhabdaceae</taxon>
        <taxon>Emiliania</taxon>
    </lineage>
</organism>
<reference evidence="6" key="1">
    <citation type="journal article" date="2013" name="Nature">
        <title>Pan genome of the phytoplankton Emiliania underpins its global distribution.</title>
        <authorList>
            <person name="Read B.A."/>
            <person name="Kegel J."/>
            <person name="Klute M.J."/>
            <person name="Kuo A."/>
            <person name="Lefebvre S.C."/>
            <person name="Maumus F."/>
            <person name="Mayer C."/>
            <person name="Miller J."/>
            <person name="Monier A."/>
            <person name="Salamov A."/>
            <person name="Young J."/>
            <person name="Aguilar M."/>
            <person name="Claverie J.M."/>
            <person name="Frickenhaus S."/>
            <person name="Gonzalez K."/>
            <person name="Herman E.K."/>
            <person name="Lin Y.C."/>
            <person name="Napier J."/>
            <person name="Ogata H."/>
            <person name="Sarno A.F."/>
            <person name="Shmutz J."/>
            <person name="Schroeder D."/>
            <person name="de Vargas C."/>
            <person name="Verret F."/>
            <person name="von Dassow P."/>
            <person name="Valentin K."/>
            <person name="Van de Peer Y."/>
            <person name="Wheeler G."/>
            <person name="Dacks J.B."/>
            <person name="Delwiche C.F."/>
            <person name="Dyhrman S.T."/>
            <person name="Glockner G."/>
            <person name="John U."/>
            <person name="Richards T."/>
            <person name="Worden A.Z."/>
            <person name="Zhang X."/>
            <person name="Grigoriev I.V."/>
            <person name="Allen A.E."/>
            <person name="Bidle K."/>
            <person name="Borodovsky M."/>
            <person name="Bowler C."/>
            <person name="Brownlee C."/>
            <person name="Cock J.M."/>
            <person name="Elias M."/>
            <person name="Gladyshev V.N."/>
            <person name="Groth M."/>
            <person name="Guda C."/>
            <person name="Hadaegh A."/>
            <person name="Iglesias-Rodriguez M.D."/>
            <person name="Jenkins J."/>
            <person name="Jones B.M."/>
            <person name="Lawson T."/>
            <person name="Leese F."/>
            <person name="Lindquist E."/>
            <person name="Lobanov A."/>
            <person name="Lomsadze A."/>
            <person name="Malik S.B."/>
            <person name="Marsh M.E."/>
            <person name="Mackinder L."/>
            <person name="Mock T."/>
            <person name="Mueller-Roeber B."/>
            <person name="Pagarete A."/>
            <person name="Parker M."/>
            <person name="Probert I."/>
            <person name="Quesneville H."/>
            <person name="Raines C."/>
            <person name="Rensing S.A."/>
            <person name="Riano-Pachon D.M."/>
            <person name="Richier S."/>
            <person name="Rokitta S."/>
            <person name="Shiraiwa Y."/>
            <person name="Soanes D.M."/>
            <person name="van der Giezen M."/>
            <person name="Wahlund T.M."/>
            <person name="Williams B."/>
            <person name="Wilson W."/>
            <person name="Wolfe G."/>
            <person name="Wurch L.L."/>
        </authorList>
    </citation>
    <scope>NUCLEOTIDE SEQUENCE</scope>
</reference>
<proteinExistence type="predicted"/>
<dbReference type="Proteomes" id="UP000013827">
    <property type="component" value="Unassembled WGS sequence"/>
</dbReference>
<evidence type="ECO:0000259" key="4">
    <source>
        <dbReference type="PROSITE" id="PS51635"/>
    </source>
</evidence>
<dbReference type="GO" id="GO:0016787">
    <property type="term" value="F:hydrolase activity"/>
    <property type="evidence" value="ECO:0007669"/>
    <property type="project" value="UniProtKB-UniRule"/>
</dbReference>
<dbReference type="EnsemblProtists" id="EOD37554">
    <property type="protein sequence ID" value="EOD37554"/>
    <property type="gene ID" value="EMIHUDRAFT_225441"/>
</dbReference>
<dbReference type="KEGG" id="ehx:EMIHUDRAFT_225441"/>
<keyword evidence="1 2" id="KW-0443">Lipid metabolism</keyword>
<evidence type="ECO:0000256" key="3">
    <source>
        <dbReference type="SAM" id="MobiDB-lite"/>
    </source>
</evidence>
<reference evidence="5" key="2">
    <citation type="submission" date="2024-10" db="UniProtKB">
        <authorList>
            <consortium name="EnsemblProtists"/>
        </authorList>
    </citation>
    <scope>IDENTIFICATION</scope>
</reference>
<dbReference type="PROSITE" id="PS51635">
    <property type="entry name" value="PNPLA"/>
    <property type="match status" value="1"/>
</dbReference>
<feature type="compositionally biased region" description="Polar residues" evidence="3">
    <location>
        <begin position="241"/>
        <end position="250"/>
    </location>
</feature>
<dbReference type="InterPro" id="IPR002641">
    <property type="entry name" value="PNPLA_dom"/>
</dbReference>
<dbReference type="HOGENOM" id="CLU_359995_0_0_1"/>
<dbReference type="PaxDb" id="2903-EOD37554"/>
<evidence type="ECO:0000256" key="1">
    <source>
        <dbReference type="ARBA" id="ARBA00023098"/>
    </source>
</evidence>
<keyword evidence="2" id="KW-0378">Hydrolase</keyword>
<name>A0A0D3KP69_EMIH1</name>
<dbReference type="Pfam" id="PF01734">
    <property type="entry name" value="Patatin"/>
    <property type="match status" value="1"/>
</dbReference>
<protein>
    <recommendedName>
        <fullName evidence="4">PNPLA domain-containing protein</fullName>
    </recommendedName>
</protein>
<accession>A0A0D3KP69</accession>
<feature type="short sequence motif" description="GXSXG" evidence="2">
    <location>
        <begin position="497"/>
        <end position="501"/>
    </location>
</feature>
<dbReference type="SUPFAM" id="SSF52151">
    <property type="entry name" value="FabD/lysophospholipase-like"/>
    <property type="match status" value="1"/>
</dbReference>
<keyword evidence="2" id="KW-0442">Lipid degradation</keyword>
<dbReference type="Gene3D" id="3.40.1090.10">
    <property type="entry name" value="Cytosolic phospholipase A2 catalytic domain"/>
    <property type="match status" value="1"/>
</dbReference>
<dbReference type="GO" id="GO:0016042">
    <property type="term" value="P:lipid catabolic process"/>
    <property type="evidence" value="ECO:0007669"/>
    <property type="project" value="UniProtKB-UniRule"/>
</dbReference>
<evidence type="ECO:0000313" key="5">
    <source>
        <dbReference type="EnsemblProtists" id="EOD37554"/>
    </source>
</evidence>
<comment type="caution">
    <text evidence="2">Lacks conserved residue(s) required for the propagation of feature annotation.</text>
</comment>
<feature type="active site" description="Proton acceptor" evidence="2">
    <location>
        <position position="629"/>
    </location>
</feature>
<dbReference type="GeneID" id="17282824"/>